<reference evidence="2" key="2">
    <citation type="journal article" date="2019" name="Mol. Plant Microbe Interact.">
        <title>Genome sequence resources for four phytopathogenic fungi from the Colletotrichum orbiculare species complex.</title>
        <authorList>
            <person name="Gan P."/>
            <person name="Tsushima A."/>
            <person name="Narusaka M."/>
            <person name="Narusaka Y."/>
            <person name="Takano Y."/>
            <person name="Kubo Y."/>
            <person name="Shirasu K."/>
        </authorList>
    </citation>
    <scope>GENOME REANNOTATION</scope>
    <source>
        <strain evidence="2">104-T / ATCC 96160 / CBS 514.97 / LARS 414 / MAFF 240422</strain>
    </source>
</reference>
<evidence type="ECO:0000313" key="2">
    <source>
        <dbReference type="Proteomes" id="UP000014480"/>
    </source>
</evidence>
<accession>A0A484FID2</accession>
<protein>
    <submittedName>
        <fullName evidence="1">Secondary metabolism regulator LAE1</fullName>
    </submittedName>
</protein>
<comment type="caution">
    <text evidence="1">The sequence shown here is derived from an EMBL/GenBank/DDBJ whole genome shotgun (WGS) entry which is preliminary data.</text>
</comment>
<dbReference type="Pfam" id="PF13489">
    <property type="entry name" value="Methyltransf_23"/>
    <property type="match status" value="1"/>
</dbReference>
<name>A0A484FID2_COLOR</name>
<proteinExistence type="predicted"/>
<dbReference type="InterPro" id="IPR029063">
    <property type="entry name" value="SAM-dependent_MTases_sf"/>
</dbReference>
<gene>
    <name evidence="1" type="primary">LAE1-1</name>
    <name evidence="1" type="ORF">Cob_v010352</name>
</gene>
<dbReference type="SUPFAM" id="SSF53335">
    <property type="entry name" value="S-adenosyl-L-methionine-dependent methyltransferases"/>
    <property type="match status" value="1"/>
</dbReference>
<dbReference type="AlphaFoldDB" id="A0A484FID2"/>
<dbReference type="STRING" id="1213857.A0A484FID2"/>
<dbReference type="OrthoDB" id="2013972at2759"/>
<dbReference type="Gene3D" id="3.40.50.150">
    <property type="entry name" value="Vaccinia Virus protein VP39"/>
    <property type="match status" value="1"/>
</dbReference>
<reference evidence="2" key="1">
    <citation type="journal article" date="2013" name="New Phytol.">
        <title>Comparative genomic and transcriptomic analyses reveal the hemibiotrophic stage shift of Colletotrichum fungi.</title>
        <authorList>
            <person name="Gan P."/>
            <person name="Ikeda K."/>
            <person name="Irieda H."/>
            <person name="Narusaka M."/>
            <person name="O'Connell R.J."/>
            <person name="Narusaka Y."/>
            <person name="Takano Y."/>
            <person name="Kubo Y."/>
            <person name="Shirasu K."/>
        </authorList>
    </citation>
    <scope>NUCLEOTIDE SEQUENCE [LARGE SCALE GENOMIC DNA]</scope>
    <source>
        <strain evidence="2">104-T / ATCC 96160 / CBS 514.97 / LARS 414 / MAFF 240422</strain>
    </source>
</reference>
<organism evidence="1 2">
    <name type="scientific">Colletotrichum orbiculare (strain 104-T / ATCC 96160 / CBS 514.97 / LARS 414 / MAFF 240422)</name>
    <name type="common">Cucumber anthracnose fungus</name>
    <name type="synonym">Colletotrichum lagenarium</name>
    <dbReference type="NCBI Taxonomy" id="1213857"/>
    <lineage>
        <taxon>Eukaryota</taxon>
        <taxon>Fungi</taxon>
        <taxon>Dikarya</taxon>
        <taxon>Ascomycota</taxon>
        <taxon>Pezizomycotina</taxon>
        <taxon>Sordariomycetes</taxon>
        <taxon>Hypocreomycetidae</taxon>
        <taxon>Glomerellales</taxon>
        <taxon>Glomerellaceae</taxon>
        <taxon>Colletotrichum</taxon>
        <taxon>Colletotrichum orbiculare species complex</taxon>
    </lineage>
</organism>
<dbReference type="EMBL" id="AMCV02000033">
    <property type="protein sequence ID" value="TDZ16647.1"/>
    <property type="molecule type" value="Genomic_DNA"/>
</dbReference>
<evidence type="ECO:0000313" key="1">
    <source>
        <dbReference type="EMBL" id="TDZ16647.1"/>
    </source>
</evidence>
<sequence>MMQRSTDLISSHALTVKILGSRLFLAPIAKGKVRSILDVGTGPGIWAVEVNGVDLSAIQPSWVPPNVKFEMDDVESHWVGDKLYDYVMCRCMTSSIQDWPKLVDNIHQHTIHGGWAEFQDLDLTYYSDDGFPSVPGPKTRPYLKDLGMHNVVQLLDGLEGLSLRLFYGVLGWTEKELSALLAQVRNQIKSGVVYAIFDFHVAYGQKPAKESNGTS</sequence>
<keyword evidence="2" id="KW-1185">Reference proteome</keyword>
<dbReference type="CDD" id="cd02440">
    <property type="entry name" value="AdoMet_MTases"/>
    <property type="match status" value="1"/>
</dbReference>
<dbReference type="Proteomes" id="UP000014480">
    <property type="component" value="Unassembled WGS sequence"/>
</dbReference>